<dbReference type="GO" id="GO:0004523">
    <property type="term" value="F:RNA-DNA hybrid ribonuclease activity"/>
    <property type="evidence" value="ECO:0007669"/>
    <property type="project" value="InterPro"/>
</dbReference>
<protein>
    <submittedName>
        <fullName evidence="2">Ribonuclease H protein</fullName>
    </submittedName>
</protein>
<evidence type="ECO:0000259" key="1">
    <source>
        <dbReference type="Pfam" id="PF13456"/>
    </source>
</evidence>
<dbReference type="SUPFAM" id="SSF53098">
    <property type="entry name" value="Ribonuclease H-like"/>
    <property type="match status" value="1"/>
</dbReference>
<feature type="non-terminal residue" evidence="2">
    <location>
        <position position="1"/>
    </location>
</feature>
<evidence type="ECO:0000313" key="2">
    <source>
        <dbReference type="EMBL" id="MCI34617.1"/>
    </source>
</evidence>
<dbReference type="InterPro" id="IPR036397">
    <property type="entry name" value="RNaseH_sf"/>
</dbReference>
<dbReference type="InterPro" id="IPR002156">
    <property type="entry name" value="RNaseH_domain"/>
</dbReference>
<reference evidence="2 3" key="1">
    <citation type="journal article" date="2018" name="Front. Plant Sci.">
        <title>Red Clover (Trifolium pratense) and Zigzag Clover (T. medium) - A Picture of Genomic Similarities and Differences.</title>
        <authorList>
            <person name="Dluhosova J."/>
            <person name="Istvanek J."/>
            <person name="Nedelnik J."/>
            <person name="Repkova J."/>
        </authorList>
    </citation>
    <scope>NUCLEOTIDE SEQUENCE [LARGE SCALE GENOMIC DNA]</scope>
    <source>
        <strain evidence="3">cv. 10/8</strain>
        <tissue evidence="2">Leaf</tissue>
    </source>
</reference>
<dbReference type="GO" id="GO:0003676">
    <property type="term" value="F:nucleic acid binding"/>
    <property type="evidence" value="ECO:0007669"/>
    <property type="project" value="InterPro"/>
</dbReference>
<proteinExistence type="predicted"/>
<feature type="domain" description="RNase H type-1" evidence="1">
    <location>
        <begin position="2"/>
        <end position="74"/>
    </location>
</feature>
<dbReference type="PANTHER" id="PTHR48475:SF2">
    <property type="entry name" value="RIBONUCLEASE H"/>
    <property type="match status" value="1"/>
</dbReference>
<dbReference type="InterPro" id="IPR012337">
    <property type="entry name" value="RNaseH-like_sf"/>
</dbReference>
<dbReference type="EMBL" id="LXQA010215507">
    <property type="protein sequence ID" value="MCI34617.1"/>
    <property type="molecule type" value="Genomic_DNA"/>
</dbReference>
<dbReference type="Pfam" id="PF13456">
    <property type="entry name" value="RVT_3"/>
    <property type="match status" value="1"/>
</dbReference>
<comment type="caution">
    <text evidence="2">The sequence shown here is derived from an EMBL/GenBank/DDBJ whole genome shotgun (WGS) entry which is preliminary data.</text>
</comment>
<sequence length="122" mass="14223">AGVDLALEMGAKHLELRTDSQLVVTQIKGEAQAKEQYIQKYLAVFKRNVERLETFKSTHIPRDKNTKADILAHLAVLQVSPTLSYRRRWNNQVSWKQNPYIHLNRHGNNKLDGSDKELHHQW</sequence>
<keyword evidence="3" id="KW-1185">Reference proteome</keyword>
<accession>A0A392REI2</accession>
<dbReference type="Gene3D" id="3.30.420.10">
    <property type="entry name" value="Ribonuclease H-like superfamily/Ribonuclease H"/>
    <property type="match status" value="1"/>
</dbReference>
<name>A0A392REI2_9FABA</name>
<organism evidence="2 3">
    <name type="scientific">Trifolium medium</name>
    <dbReference type="NCBI Taxonomy" id="97028"/>
    <lineage>
        <taxon>Eukaryota</taxon>
        <taxon>Viridiplantae</taxon>
        <taxon>Streptophyta</taxon>
        <taxon>Embryophyta</taxon>
        <taxon>Tracheophyta</taxon>
        <taxon>Spermatophyta</taxon>
        <taxon>Magnoliopsida</taxon>
        <taxon>eudicotyledons</taxon>
        <taxon>Gunneridae</taxon>
        <taxon>Pentapetalae</taxon>
        <taxon>rosids</taxon>
        <taxon>fabids</taxon>
        <taxon>Fabales</taxon>
        <taxon>Fabaceae</taxon>
        <taxon>Papilionoideae</taxon>
        <taxon>50 kb inversion clade</taxon>
        <taxon>NPAAA clade</taxon>
        <taxon>Hologalegina</taxon>
        <taxon>IRL clade</taxon>
        <taxon>Trifolieae</taxon>
        <taxon>Trifolium</taxon>
    </lineage>
</organism>
<dbReference type="PANTHER" id="PTHR48475">
    <property type="entry name" value="RIBONUCLEASE H"/>
    <property type="match status" value="1"/>
</dbReference>
<dbReference type="AlphaFoldDB" id="A0A392REI2"/>
<evidence type="ECO:0000313" key="3">
    <source>
        <dbReference type="Proteomes" id="UP000265520"/>
    </source>
</evidence>
<dbReference type="Proteomes" id="UP000265520">
    <property type="component" value="Unassembled WGS sequence"/>
</dbReference>